<gene>
    <name evidence="8" type="ORF">ACFQ5N_05005</name>
</gene>
<evidence type="ECO:0000256" key="6">
    <source>
        <dbReference type="RuleBase" id="RU365090"/>
    </source>
</evidence>
<dbReference type="Gene3D" id="3.90.105.10">
    <property type="entry name" value="Molybdopterin biosynthesis moea protein, domain 2"/>
    <property type="match status" value="1"/>
</dbReference>
<feature type="domain" description="MoaB/Mog" evidence="7">
    <location>
        <begin position="178"/>
        <end position="316"/>
    </location>
</feature>
<dbReference type="RefSeq" id="WP_386808273.1">
    <property type="nucleotide sequence ID" value="NZ_JBHTMV010000003.1"/>
</dbReference>
<keyword evidence="6" id="KW-0808">Transferase</keyword>
<organism evidence="8 9">
    <name type="scientific">Lutibacter holmesii</name>
    <dbReference type="NCBI Taxonomy" id="1137985"/>
    <lineage>
        <taxon>Bacteria</taxon>
        <taxon>Pseudomonadati</taxon>
        <taxon>Bacteroidota</taxon>
        <taxon>Flavobacteriia</taxon>
        <taxon>Flavobacteriales</taxon>
        <taxon>Flavobacteriaceae</taxon>
        <taxon>Lutibacter</taxon>
    </lineage>
</organism>
<reference evidence="9" key="1">
    <citation type="journal article" date="2019" name="Int. J. Syst. Evol. Microbiol.">
        <title>The Global Catalogue of Microorganisms (GCM) 10K type strain sequencing project: providing services to taxonomists for standard genome sequencing and annotation.</title>
        <authorList>
            <consortium name="The Broad Institute Genomics Platform"/>
            <consortium name="The Broad Institute Genome Sequencing Center for Infectious Disease"/>
            <person name="Wu L."/>
            <person name="Ma J."/>
        </authorList>
    </citation>
    <scope>NUCLEOTIDE SEQUENCE [LARGE SCALE GENOMIC DNA]</scope>
    <source>
        <strain evidence="9">CCUG 62221</strain>
    </source>
</reference>
<accession>A0ABW3WL89</accession>
<keyword evidence="6" id="KW-0460">Magnesium</keyword>
<dbReference type="Gene3D" id="2.170.190.11">
    <property type="entry name" value="Molybdopterin biosynthesis moea protein, domain 3"/>
    <property type="match status" value="1"/>
</dbReference>
<keyword evidence="6" id="KW-0500">Molybdenum</keyword>
<evidence type="ECO:0000313" key="8">
    <source>
        <dbReference type="EMBL" id="MFD1293189.1"/>
    </source>
</evidence>
<dbReference type="PANTHER" id="PTHR10192">
    <property type="entry name" value="MOLYBDOPTERIN BIOSYNTHESIS PROTEIN"/>
    <property type="match status" value="1"/>
</dbReference>
<comment type="caution">
    <text evidence="8">The sequence shown here is derived from an EMBL/GenBank/DDBJ whole genome shotgun (WGS) entry which is preliminary data.</text>
</comment>
<dbReference type="SMART" id="SM00852">
    <property type="entry name" value="MoCF_biosynth"/>
    <property type="match status" value="1"/>
</dbReference>
<evidence type="ECO:0000256" key="5">
    <source>
        <dbReference type="ARBA" id="ARBA00047317"/>
    </source>
</evidence>
<dbReference type="Pfam" id="PF00994">
    <property type="entry name" value="MoCF_biosynth"/>
    <property type="match status" value="1"/>
</dbReference>
<evidence type="ECO:0000256" key="4">
    <source>
        <dbReference type="ARBA" id="ARBA00023150"/>
    </source>
</evidence>
<dbReference type="SUPFAM" id="SSF53218">
    <property type="entry name" value="Molybdenum cofactor biosynthesis proteins"/>
    <property type="match status" value="1"/>
</dbReference>
<dbReference type="Gene3D" id="2.40.340.10">
    <property type="entry name" value="MoeA, C-terminal, domain IV"/>
    <property type="match status" value="1"/>
</dbReference>
<comment type="pathway">
    <text evidence="2 6">Cofactor biosynthesis; molybdopterin biosynthesis.</text>
</comment>
<dbReference type="Pfam" id="PF03453">
    <property type="entry name" value="MoeA_N"/>
    <property type="match status" value="1"/>
</dbReference>
<dbReference type="SUPFAM" id="SSF63882">
    <property type="entry name" value="MoeA N-terminal region -like"/>
    <property type="match status" value="1"/>
</dbReference>
<comment type="catalytic activity">
    <reaction evidence="5">
        <text>adenylyl-molybdopterin + molybdate = Mo-molybdopterin + AMP + H(+)</text>
        <dbReference type="Rhea" id="RHEA:35047"/>
        <dbReference type="ChEBI" id="CHEBI:15378"/>
        <dbReference type="ChEBI" id="CHEBI:36264"/>
        <dbReference type="ChEBI" id="CHEBI:62727"/>
        <dbReference type="ChEBI" id="CHEBI:71302"/>
        <dbReference type="ChEBI" id="CHEBI:456215"/>
        <dbReference type="EC" id="2.10.1.1"/>
    </reaction>
</comment>
<proteinExistence type="inferred from homology"/>
<keyword evidence="6" id="KW-0479">Metal-binding</keyword>
<dbReference type="InterPro" id="IPR001453">
    <property type="entry name" value="MoaB/Mog_dom"/>
</dbReference>
<dbReference type="PANTHER" id="PTHR10192:SF5">
    <property type="entry name" value="GEPHYRIN"/>
    <property type="match status" value="1"/>
</dbReference>
<evidence type="ECO:0000256" key="1">
    <source>
        <dbReference type="ARBA" id="ARBA00002901"/>
    </source>
</evidence>
<dbReference type="InterPro" id="IPR036688">
    <property type="entry name" value="MoeA_C_domain_IV_sf"/>
</dbReference>
<keyword evidence="9" id="KW-1185">Reference proteome</keyword>
<keyword evidence="4 6" id="KW-0501">Molybdenum cofactor biosynthesis</keyword>
<dbReference type="EC" id="2.10.1.1" evidence="6"/>
<dbReference type="InterPro" id="IPR008284">
    <property type="entry name" value="MoCF_biosynth_CS"/>
</dbReference>
<evidence type="ECO:0000256" key="3">
    <source>
        <dbReference type="ARBA" id="ARBA00010763"/>
    </source>
</evidence>
<sequence>MELTTVKEALAIILNNAEDFGIEEVDFLKSMGRVLKENIVADRDFPPFNRVSMDGIAFSSEAFNSGQRTFKIEGVQAAGSEQMTLQNKQHCIEAMTGAVLPNGCDVVIQYELVTIENGEATVHLDNVKFFQNIHKKGLDRGANEVLIQKNTLITSAEIGVLATVGKYKVKVAKQPKVMIVSTGNELVEVNENPAAHQIRRSNVFTLISILEKLHIKAETAHILDDKHVLQTKIEGFLNTYDVFIFSGAVSKGKFDFIPEVLDNLGVKKLFHKVKQRPGKPFWFGKKANKTVFAFPGNPVSTFVSCLKYFTPWYQKSMGVTFENSQQAILSEDFFFKPGLTYFLQVKLAQQNGKLIATPVTGKGSGDLVNLVDADAFIELPADKANFSKGEVFPVISYR</sequence>
<dbReference type="InterPro" id="IPR005110">
    <property type="entry name" value="MoeA_linker/N"/>
</dbReference>
<comment type="function">
    <text evidence="1 6">Catalyzes the insertion of molybdate into adenylated molybdopterin with the concomitant release of AMP.</text>
</comment>
<dbReference type="InterPro" id="IPR005111">
    <property type="entry name" value="MoeA_C_domain_IV"/>
</dbReference>
<dbReference type="CDD" id="cd00887">
    <property type="entry name" value="MoeA"/>
    <property type="match status" value="1"/>
</dbReference>
<dbReference type="InterPro" id="IPR036135">
    <property type="entry name" value="MoeA_linker/N_sf"/>
</dbReference>
<evidence type="ECO:0000259" key="7">
    <source>
        <dbReference type="SMART" id="SM00852"/>
    </source>
</evidence>
<evidence type="ECO:0000256" key="2">
    <source>
        <dbReference type="ARBA" id="ARBA00005046"/>
    </source>
</evidence>
<comment type="similarity">
    <text evidence="3 6">Belongs to the MoeA family.</text>
</comment>
<dbReference type="Proteomes" id="UP001597241">
    <property type="component" value="Unassembled WGS sequence"/>
</dbReference>
<dbReference type="InterPro" id="IPR038987">
    <property type="entry name" value="MoeA-like"/>
</dbReference>
<evidence type="ECO:0000313" key="9">
    <source>
        <dbReference type="Proteomes" id="UP001597241"/>
    </source>
</evidence>
<dbReference type="SUPFAM" id="SSF63867">
    <property type="entry name" value="MoeA C-terminal domain-like"/>
    <property type="match status" value="1"/>
</dbReference>
<dbReference type="PROSITE" id="PS01079">
    <property type="entry name" value="MOCF_BIOSYNTHESIS_2"/>
    <property type="match status" value="1"/>
</dbReference>
<comment type="cofactor">
    <cofactor evidence="6">
        <name>Mg(2+)</name>
        <dbReference type="ChEBI" id="CHEBI:18420"/>
    </cofactor>
</comment>
<protein>
    <recommendedName>
        <fullName evidence="6">Molybdopterin molybdenumtransferase</fullName>
        <ecNumber evidence="6">2.10.1.1</ecNumber>
    </recommendedName>
</protein>
<dbReference type="EMBL" id="JBHTMV010000003">
    <property type="protein sequence ID" value="MFD1293189.1"/>
    <property type="molecule type" value="Genomic_DNA"/>
</dbReference>
<dbReference type="InterPro" id="IPR036425">
    <property type="entry name" value="MoaB/Mog-like_dom_sf"/>
</dbReference>
<name>A0ABW3WL89_9FLAO</name>
<dbReference type="Gene3D" id="3.40.980.10">
    <property type="entry name" value="MoaB/Mog-like domain"/>
    <property type="match status" value="1"/>
</dbReference>
<dbReference type="Pfam" id="PF03454">
    <property type="entry name" value="MoeA_C"/>
    <property type="match status" value="1"/>
</dbReference>